<reference evidence="1" key="1">
    <citation type="submission" date="2018-05" db="EMBL/GenBank/DDBJ databases">
        <authorList>
            <person name="Lanie J.A."/>
            <person name="Ng W.-L."/>
            <person name="Kazmierczak K.M."/>
            <person name="Andrzejewski T.M."/>
            <person name="Davidsen T.M."/>
            <person name="Wayne K.J."/>
            <person name="Tettelin H."/>
            <person name="Glass J.I."/>
            <person name="Rusch D."/>
            <person name="Podicherti R."/>
            <person name="Tsui H.-C.T."/>
            <person name="Winkler M.E."/>
        </authorList>
    </citation>
    <scope>NUCLEOTIDE SEQUENCE</scope>
</reference>
<dbReference type="AlphaFoldDB" id="A0A381QDX9"/>
<dbReference type="EMBL" id="UINC01001284">
    <property type="protein sequence ID" value="SUZ76599.1"/>
    <property type="molecule type" value="Genomic_DNA"/>
</dbReference>
<protein>
    <submittedName>
        <fullName evidence="1">Uncharacterized protein</fullName>
    </submittedName>
</protein>
<accession>A0A381QDX9</accession>
<gene>
    <name evidence="1" type="ORF">METZ01_LOCUS29453</name>
</gene>
<organism evidence="1">
    <name type="scientific">marine metagenome</name>
    <dbReference type="NCBI Taxonomy" id="408172"/>
    <lineage>
        <taxon>unclassified sequences</taxon>
        <taxon>metagenomes</taxon>
        <taxon>ecological metagenomes</taxon>
    </lineage>
</organism>
<sequence>MVNTSCHIRIRVRPYLSLVQTVEFGYYEASTKTVVLLLVIIGGWVRPGKQKAVLFNQLIEAFKVRRTG</sequence>
<name>A0A381QDX9_9ZZZZ</name>
<evidence type="ECO:0000313" key="1">
    <source>
        <dbReference type="EMBL" id="SUZ76599.1"/>
    </source>
</evidence>
<proteinExistence type="predicted"/>